<dbReference type="Proteomes" id="UP001595993">
    <property type="component" value="Unassembled WGS sequence"/>
</dbReference>
<dbReference type="RefSeq" id="WP_381197006.1">
    <property type="nucleotide sequence ID" value="NZ_JBHSFE010000014.1"/>
</dbReference>
<protein>
    <submittedName>
        <fullName evidence="2">Uncharacterized protein</fullName>
    </submittedName>
</protein>
<sequence length="280" mass="29964">MNAVANTAPGGRLAAALESPVVGMSPWIIFSALVGPGRFELAVALALAMSVALFVWARMLYRGTSLKILEVADLVFFAVLAGVGAAASPGTLRWLETYAGEISNLTLVVLALGSMAVRVPFTMQYARERVGPEYWKSPEFLHTNQVITGIWGAAFLVAAIAGGFGDLVLHNPNNLWTAWIIQIAAIVAALSFTEWYPQVVRSRHCSGEPPPPVRNLLIPLAGLIIPVGVVSLIFDAAASWFGVGLILIGVIMARAINKDAEMARSSGGHPQRKRSNWPLR</sequence>
<feature type="transmembrane region" description="Helical" evidence="1">
    <location>
        <begin position="107"/>
        <end position="126"/>
    </location>
</feature>
<organism evidence="2 3">
    <name type="scientific">Streptomyces maoxianensis</name>
    <dbReference type="NCBI Taxonomy" id="1459942"/>
    <lineage>
        <taxon>Bacteria</taxon>
        <taxon>Bacillati</taxon>
        <taxon>Actinomycetota</taxon>
        <taxon>Actinomycetes</taxon>
        <taxon>Kitasatosporales</taxon>
        <taxon>Streptomycetaceae</taxon>
        <taxon>Streptomyces</taxon>
    </lineage>
</organism>
<feature type="transmembrane region" description="Helical" evidence="1">
    <location>
        <begin position="176"/>
        <end position="196"/>
    </location>
</feature>
<keyword evidence="1" id="KW-1133">Transmembrane helix</keyword>
<keyword evidence="3" id="KW-1185">Reference proteome</keyword>
<feature type="transmembrane region" description="Helical" evidence="1">
    <location>
        <begin position="146"/>
        <end position="164"/>
    </location>
</feature>
<comment type="caution">
    <text evidence="2">The sequence shown here is derived from an EMBL/GenBank/DDBJ whole genome shotgun (WGS) entry which is preliminary data.</text>
</comment>
<name>A0ABV9G9M6_9ACTN</name>
<evidence type="ECO:0000313" key="2">
    <source>
        <dbReference type="EMBL" id="MFC4609799.1"/>
    </source>
</evidence>
<evidence type="ECO:0000256" key="1">
    <source>
        <dbReference type="SAM" id="Phobius"/>
    </source>
</evidence>
<feature type="transmembrane region" description="Helical" evidence="1">
    <location>
        <begin position="240"/>
        <end position="256"/>
    </location>
</feature>
<feature type="transmembrane region" description="Helical" evidence="1">
    <location>
        <begin position="216"/>
        <end position="234"/>
    </location>
</feature>
<reference evidence="3" key="1">
    <citation type="journal article" date="2019" name="Int. J. Syst. Evol. Microbiol.">
        <title>The Global Catalogue of Microorganisms (GCM) 10K type strain sequencing project: providing services to taxonomists for standard genome sequencing and annotation.</title>
        <authorList>
            <consortium name="The Broad Institute Genomics Platform"/>
            <consortium name="The Broad Institute Genome Sequencing Center for Infectious Disease"/>
            <person name="Wu L."/>
            <person name="Ma J."/>
        </authorList>
    </citation>
    <scope>NUCLEOTIDE SEQUENCE [LARGE SCALE GENOMIC DNA]</scope>
    <source>
        <strain evidence="3">CGMCC 4.7139</strain>
    </source>
</reference>
<accession>A0ABV9G9M6</accession>
<keyword evidence="1" id="KW-0812">Transmembrane</keyword>
<proteinExistence type="predicted"/>
<dbReference type="EMBL" id="JBHSFE010000014">
    <property type="protein sequence ID" value="MFC4609799.1"/>
    <property type="molecule type" value="Genomic_DNA"/>
</dbReference>
<gene>
    <name evidence="2" type="ORF">ACFO9E_18545</name>
</gene>
<evidence type="ECO:0000313" key="3">
    <source>
        <dbReference type="Proteomes" id="UP001595993"/>
    </source>
</evidence>
<feature type="transmembrane region" description="Helical" evidence="1">
    <location>
        <begin position="68"/>
        <end position="87"/>
    </location>
</feature>
<feature type="transmembrane region" description="Helical" evidence="1">
    <location>
        <begin position="41"/>
        <end position="61"/>
    </location>
</feature>
<keyword evidence="1" id="KW-0472">Membrane</keyword>